<keyword evidence="1" id="KW-0472">Membrane</keyword>
<protein>
    <submittedName>
        <fullName evidence="2">Uncharacterized protein</fullName>
    </submittedName>
</protein>
<dbReference type="Proteomes" id="UP000284684">
    <property type="component" value="Unassembled WGS sequence"/>
</dbReference>
<dbReference type="AlphaFoldDB" id="A0A423GKM8"/>
<reference evidence="2 3" key="1">
    <citation type="submission" date="2016-10" db="EMBL/GenBank/DDBJ databases">
        <title>Comparative genome analysis of multiple Pseudomonas spp. focuses on biocontrol and plant growth promoting traits.</title>
        <authorList>
            <person name="Tao X.-Y."/>
            <person name="Taylor C.G."/>
        </authorList>
    </citation>
    <scope>NUCLEOTIDE SEQUENCE [LARGE SCALE GENOMIC DNA]</scope>
    <source>
        <strain evidence="2 3">37D10</strain>
    </source>
</reference>
<evidence type="ECO:0000313" key="3">
    <source>
        <dbReference type="Proteomes" id="UP000284684"/>
    </source>
</evidence>
<dbReference type="EMBL" id="MOBI01000028">
    <property type="protein sequence ID" value="ROM91070.1"/>
    <property type="molecule type" value="Genomic_DNA"/>
</dbReference>
<feature type="transmembrane region" description="Helical" evidence="1">
    <location>
        <begin position="7"/>
        <end position="26"/>
    </location>
</feature>
<feature type="transmembrane region" description="Helical" evidence="1">
    <location>
        <begin position="38"/>
        <end position="61"/>
    </location>
</feature>
<name>A0A423GKM8_9PSED</name>
<accession>A0A423GKM8</accession>
<dbReference type="RefSeq" id="WP_123584710.1">
    <property type="nucleotide sequence ID" value="NZ_MOBI01000028.1"/>
</dbReference>
<evidence type="ECO:0000313" key="2">
    <source>
        <dbReference type="EMBL" id="ROM91070.1"/>
    </source>
</evidence>
<gene>
    <name evidence="2" type="ORF">BK658_24540</name>
</gene>
<sequence>MNKTIKLYWIPILLLAAFTLITFYTYHASTDEIQKNIALSLATSLLSTTLAAIIINFYISYKENKNQEQLNRIALNTLVIPIAQFSSFIFNIIKATARTPGEDSKTPHCKHIKSLQAAQVRALDASSTAPIYPNRTWEIYFLEQLSQLNNSIVIFLERHSTLIEHQTLDLCNKIITHNFFMLANSTQTIKTLSSVPDNSSTLYFLASDDSDTPIMIDFLNMVGELADTIFRVTGSANFEFTPCWRNDIAPHIGSALRENHEEDERAFASRKTSEY</sequence>
<keyword evidence="1" id="KW-0812">Transmembrane</keyword>
<evidence type="ECO:0000256" key="1">
    <source>
        <dbReference type="SAM" id="Phobius"/>
    </source>
</evidence>
<keyword evidence="1" id="KW-1133">Transmembrane helix</keyword>
<proteinExistence type="predicted"/>
<comment type="caution">
    <text evidence="2">The sequence shown here is derived from an EMBL/GenBank/DDBJ whole genome shotgun (WGS) entry which is preliminary data.</text>
</comment>
<organism evidence="2 3">
    <name type="scientific">Pseudomonas brassicacearum</name>
    <dbReference type="NCBI Taxonomy" id="930166"/>
    <lineage>
        <taxon>Bacteria</taxon>
        <taxon>Pseudomonadati</taxon>
        <taxon>Pseudomonadota</taxon>
        <taxon>Gammaproteobacteria</taxon>
        <taxon>Pseudomonadales</taxon>
        <taxon>Pseudomonadaceae</taxon>
        <taxon>Pseudomonas</taxon>
    </lineage>
</organism>
<feature type="transmembrane region" description="Helical" evidence="1">
    <location>
        <begin position="73"/>
        <end position="93"/>
    </location>
</feature>